<evidence type="ECO:0000313" key="1">
    <source>
        <dbReference type="EMBL" id="CAE8620086.1"/>
    </source>
</evidence>
<dbReference type="OrthoDB" id="201809at2759"/>
<gene>
    <name evidence="1" type="ORF">PGLA1383_LOCUS37654</name>
</gene>
<name>A0A813FZV5_POLGL</name>
<keyword evidence="2" id="KW-1185">Reference proteome</keyword>
<organism evidence="1 2">
    <name type="scientific">Polarella glacialis</name>
    <name type="common">Dinoflagellate</name>
    <dbReference type="NCBI Taxonomy" id="89957"/>
    <lineage>
        <taxon>Eukaryota</taxon>
        <taxon>Sar</taxon>
        <taxon>Alveolata</taxon>
        <taxon>Dinophyceae</taxon>
        <taxon>Suessiales</taxon>
        <taxon>Suessiaceae</taxon>
        <taxon>Polarella</taxon>
    </lineage>
</organism>
<dbReference type="Proteomes" id="UP000654075">
    <property type="component" value="Unassembled WGS sequence"/>
</dbReference>
<accession>A0A813FZV5</accession>
<sequence length="71" mass="8103">RDHARDVVRLLVPIGEVKTGFNCCVEHKRILNFVHEVKDSDNVKQDMSIDVYGRGEEEVDVDAQIADMYNA</sequence>
<proteinExistence type="predicted"/>
<comment type="caution">
    <text evidence="1">The sequence shown here is derived from an EMBL/GenBank/DDBJ whole genome shotgun (WGS) entry which is preliminary data.</text>
</comment>
<reference evidence="1" key="1">
    <citation type="submission" date="2021-02" db="EMBL/GenBank/DDBJ databases">
        <authorList>
            <person name="Dougan E. K."/>
            <person name="Rhodes N."/>
            <person name="Thang M."/>
            <person name="Chan C."/>
        </authorList>
    </citation>
    <scope>NUCLEOTIDE SEQUENCE</scope>
</reference>
<protein>
    <submittedName>
        <fullName evidence="1">Uncharacterized protein</fullName>
    </submittedName>
</protein>
<evidence type="ECO:0000313" key="2">
    <source>
        <dbReference type="Proteomes" id="UP000654075"/>
    </source>
</evidence>
<dbReference type="AlphaFoldDB" id="A0A813FZV5"/>
<dbReference type="EMBL" id="CAJNNV010027320">
    <property type="protein sequence ID" value="CAE8620086.1"/>
    <property type="molecule type" value="Genomic_DNA"/>
</dbReference>
<feature type="non-terminal residue" evidence="1">
    <location>
        <position position="71"/>
    </location>
</feature>